<evidence type="ECO:0000313" key="3">
    <source>
        <dbReference type="Proteomes" id="UP001266305"/>
    </source>
</evidence>
<evidence type="ECO:0000313" key="2">
    <source>
        <dbReference type="EMBL" id="KAK2114345.1"/>
    </source>
</evidence>
<evidence type="ECO:0000256" key="1">
    <source>
        <dbReference type="SAM" id="MobiDB-lite"/>
    </source>
</evidence>
<feature type="non-terminal residue" evidence="2">
    <location>
        <position position="1"/>
    </location>
</feature>
<accession>A0ABQ9VYZ1</accession>
<keyword evidence="3" id="KW-1185">Reference proteome</keyword>
<reference evidence="2 3" key="1">
    <citation type="submission" date="2023-05" db="EMBL/GenBank/DDBJ databases">
        <title>B98-5 Cell Line De Novo Hybrid Assembly: An Optical Mapping Approach.</title>
        <authorList>
            <person name="Kananen K."/>
            <person name="Auerbach J.A."/>
            <person name="Kautto E."/>
            <person name="Blachly J.S."/>
        </authorList>
    </citation>
    <scope>NUCLEOTIDE SEQUENCE [LARGE SCALE GENOMIC DNA]</scope>
    <source>
        <strain evidence="2">B95-8</strain>
        <tissue evidence="2">Cell line</tissue>
    </source>
</reference>
<comment type="caution">
    <text evidence="2">The sequence shown here is derived from an EMBL/GenBank/DDBJ whole genome shotgun (WGS) entry which is preliminary data.</text>
</comment>
<proteinExistence type="predicted"/>
<sequence>EEITNLEKSSLMFFMDTAGPTDEERNSMGMPGLINDDNSPDFGDAVACGRE</sequence>
<name>A0ABQ9VYZ1_SAGOE</name>
<feature type="region of interest" description="Disordered" evidence="1">
    <location>
        <begin position="18"/>
        <end position="43"/>
    </location>
</feature>
<organism evidence="2 3">
    <name type="scientific">Saguinus oedipus</name>
    <name type="common">Cotton-top tamarin</name>
    <name type="synonym">Oedipomidas oedipus</name>
    <dbReference type="NCBI Taxonomy" id="9490"/>
    <lineage>
        <taxon>Eukaryota</taxon>
        <taxon>Metazoa</taxon>
        <taxon>Chordata</taxon>
        <taxon>Craniata</taxon>
        <taxon>Vertebrata</taxon>
        <taxon>Euteleostomi</taxon>
        <taxon>Mammalia</taxon>
        <taxon>Eutheria</taxon>
        <taxon>Euarchontoglires</taxon>
        <taxon>Primates</taxon>
        <taxon>Haplorrhini</taxon>
        <taxon>Platyrrhini</taxon>
        <taxon>Cebidae</taxon>
        <taxon>Callitrichinae</taxon>
        <taxon>Saguinus</taxon>
    </lineage>
</organism>
<dbReference type="Proteomes" id="UP001266305">
    <property type="component" value="Unassembled WGS sequence"/>
</dbReference>
<gene>
    <name evidence="2" type="ORF">P7K49_008611</name>
</gene>
<protein>
    <submittedName>
        <fullName evidence="2">Uncharacterized protein</fullName>
    </submittedName>
</protein>
<dbReference type="EMBL" id="JASSZA010000004">
    <property type="protein sequence ID" value="KAK2114345.1"/>
    <property type="molecule type" value="Genomic_DNA"/>
</dbReference>